<comment type="caution">
    <text evidence="1">The sequence shown here is derived from an EMBL/GenBank/DDBJ whole genome shotgun (WGS) entry which is preliminary data.</text>
</comment>
<reference evidence="1 2" key="1">
    <citation type="journal article" date="2018" name="J. Allergy Clin. Immunol.">
        <title>High-quality assembly of Dermatophagoides pteronyssinus genome and transcriptome reveals a wide range of novel allergens.</title>
        <authorList>
            <person name="Liu X.Y."/>
            <person name="Yang K.Y."/>
            <person name="Wang M.Q."/>
            <person name="Kwok J.S."/>
            <person name="Zeng X."/>
            <person name="Yang Z."/>
            <person name="Xiao X.J."/>
            <person name="Lau C.P."/>
            <person name="Li Y."/>
            <person name="Huang Z.M."/>
            <person name="Ba J.G."/>
            <person name="Yim A.K."/>
            <person name="Ouyang C.Y."/>
            <person name="Ngai S.M."/>
            <person name="Chan T.F."/>
            <person name="Leung E.L."/>
            <person name="Liu L."/>
            <person name="Liu Z.G."/>
            <person name="Tsui S.K."/>
        </authorList>
    </citation>
    <scope>NUCLEOTIDE SEQUENCE [LARGE SCALE GENOMIC DNA]</scope>
    <source>
        <strain evidence="1">Derp</strain>
    </source>
</reference>
<evidence type="ECO:0000313" key="1">
    <source>
        <dbReference type="EMBL" id="KAH9417304.1"/>
    </source>
</evidence>
<organism evidence="1 2">
    <name type="scientific">Dermatophagoides pteronyssinus</name>
    <name type="common">European house dust mite</name>
    <dbReference type="NCBI Taxonomy" id="6956"/>
    <lineage>
        <taxon>Eukaryota</taxon>
        <taxon>Metazoa</taxon>
        <taxon>Ecdysozoa</taxon>
        <taxon>Arthropoda</taxon>
        <taxon>Chelicerata</taxon>
        <taxon>Arachnida</taxon>
        <taxon>Acari</taxon>
        <taxon>Acariformes</taxon>
        <taxon>Sarcoptiformes</taxon>
        <taxon>Astigmata</taxon>
        <taxon>Psoroptidia</taxon>
        <taxon>Analgoidea</taxon>
        <taxon>Pyroglyphidae</taxon>
        <taxon>Dermatophagoidinae</taxon>
        <taxon>Dermatophagoides</taxon>
    </lineage>
</organism>
<accession>A0ABQ8J407</accession>
<dbReference type="Proteomes" id="UP000887458">
    <property type="component" value="Unassembled WGS sequence"/>
</dbReference>
<gene>
    <name evidence="1" type="ORF">DERP_007301</name>
</gene>
<keyword evidence="2" id="KW-1185">Reference proteome</keyword>
<evidence type="ECO:0000313" key="2">
    <source>
        <dbReference type="Proteomes" id="UP000887458"/>
    </source>
</evidence>
<protein>
    <submittedName>
        <fullName evidence="1">Uncharacterized protein</fullName>
    </submittedName>
</protein>
<name>A0ABQ8J407_DERPT</name>
<proteinExistence type="predicted"/>
<dbReference type="EMBL" id="NJHN03000077">
    <property type="protein sequence ID" value="KAH9417304.1"/>
    <property type="molecule type" value="Genomic_DNA"/>
</dbReference>
<reference evidence="1 2" key="2">
    <citation type="journal article" date="2022" name="Mol. Biol. Evol.">
        <title>Comparative Genomics Reveals Insights into the Divergent Evolution of Astigmatic Mites and Household Pest Adaptations.</title>
        <authorList>
            <person name="Xiong Q."/>
            <person name="Wan A.T."/>
            <person name="Liu X."/>
            <person name="Fung C.S."/>
            <person name="Xiao X."/>
            <person name="Malainual N."/>
            <person name="Hou J."/>
            <person name="Wang L."/>
            <person name="Wang M."/>
            <person name="Yang K.Y."/>
            <person name="Cui Y."/>
            <person name="Leung E.L."/>
            <person name="Nong W."/>
            <person name="Shin S.K."/>
            <person name="Au S.W."/>
            <person name="Jeong K.Y."/>
            <person name="Chew F.T."/>
            <person name="Hui J.H."/>
            <person name="Leung T.F."/>
            <person name="Tungtrongchitr A."/>
            <person name="Zhong N."/>
            <person name="Liu Z."/>
            <person name="Tsui S.K."/>
        </authorList>
    </citation>
    <scope>NUCLEOTIDE SEQUENCE [LARGE SCALE GENOMIC DNA]</scope>
    <source>
        <strain evidence="1">Derp</strain>
    </source>
</reference>
<sequence length="105" mass="11573">MDKWTEKINQKLCKCVRCGGIGGGVCIVDTGDTESADLKNDDDELDSNEKIFNKFKQQLCCNLPVDKQRRYLRGGGGGGIIIWLSFKNPLLLSLSSSSFLAINDD</sequence>